<evidence type="ECO:0000313" key="1">
    <source>
        <dbReference type="EMBL" id="KAJ0175232.1"/>
    </source>
</evidence>
<sequence>MGDNNKVLNYLHDIIYRKIHRLIKILDIQITSNLNEAGIETRPAKTNGLWCCALLPAILLMNIFQYNVSPVHKLIIYVSVGQFFYCLLFILFMSVSCLILQEQIYGGCIASSLCSALLVYLFISQDLTLSLISTVPSICLFSLLLRYSLTKFPKTFTIGEAMIVTQSIVLFGLATIVQVIAHDPRDEINFVNAIVFTILTTVALIVTALYMLKEKHRNLSTLAYIVGFAIVFTLLVLHFLLGASCMLRILNYVFMDHNRINLLSFWLFLVLIAALVVVLRTSLAVKASTVTRKSFHILASCVFLSGILYDVEFMRLAAGGGLGLLVLVEALRKSRIEPISSALQSAFNVYSDEKDVGSFAMTPMYLYAGLACPLVLVPVYKGSELELLSGVLSIGVGDTAASWFGSRYGFNTWPDSSRTMEGTTFNILSQVITVYVLQMFDLVRAKHGLVRASIAALVSGLVEAQTGQVDNLILPLVSLLSFQATCFLR</sequence>
<accession>A0ACC1CUH4</accession>
<name>A0ACC1CUH4_9NEOP</name>
<protein>
    <submittedName>
        <fullName evidence="1">Uncharacterized protein</fullName>
    </submittedName>
</protein>
<keyword evidence="2" id="KW-1185">Reference proteome</keyword>
<organism evidence="1 2">
    <name type="scientific">Dendrolimus kikuchii</name>
    <dbReference type="NCBI Taxonomy" id="765133"/>
    <lineage>
        <taxon>Eukaryota</taxon>
        <taxon>Metazoa</taxon>
        <taxon>Ecdysozoa</taxon>
        <taxon>Arthropoda</taxon>
        <taxon>Hexapoda</taxon>
        <taxon>Insecta</taxon>
        <taxon>Pterygota</taxon>
        <taxon>Neoptera</taxon>
        <taxon>Endopterygota</taxon>
        <taxon>Lepidoptera</taxon>
        <taxon>Glossata</taxon>
        <taxon>Ditrysia</taxon>
        <taxon>Bombycoidea</taxon>
        <taxon>Lasiocampidae</taxon>
        <taxon>Dendrolimus</taxon>
    </lineage>
</organism>
<reference evidence="1 2" key="1">
    <citation type="journal article" date="2021" name="Front. Genet.">
        <title>Chromosome-Level Genome Assembly Reveals Significant Gene Expansion in the Toll and IMD Signaling Pathways of Dendrolimus kikuchii.</title>
        <authorList>
            <person name="Zhou J."/>
            <person name="Wu P."/>
            <person name="Xiong Z."/>
            <person name="Liu N."/>
            <person name="Zhao N."/>
            <person name="Ji M."/>
            <person name="Qiu Y."/>
            <person name="Yang B."/>
        </authorList>
    </citation>
    <scope>NUCLEOTIDE SEQUENCE [LARGE SCALE GENOMIC DNA]</scope>
    <source>
        <strain evidence="1">Ann1</strain>
    </source>
</reference>
<proteinExistence type="predicted"/>
<dbReference type="Proteomes" id="UP000824533">
    <property type="component" value="Linkage Group LG16"/>
</dbReference>
<dbReference type="EMBL" id="CM034402">
    <property type="protein sequence ID" value="KAJ0175232.1"/>
    <property type="molecule type" value="Genomic_DNA"/>
</dbReference>
<evidence type="ECO:0000313" key="2">
    <source>
        <dbReference type="Proteomes" id="UP000824533"/>
    </source>
</evidence>
<gene>
    <name evidence="1" type="ORF">K1T71_009373</name>
</gene>
<comment type="caution">
    <text evidence="1">The sequence shown here is derived from an EMBL/GenBank/DDBJ whole genome shotgun (WGS) entry which is preliminary data.</text>
</comment>